<name>A0ACA9LDK6_9GLOM</name>
<gene>
    <name evidence="1" type="ORF">DHETER_LOCUS4070</name>
</gene>
<accession>A0ACA9LDK6</accession>
<keyword evidence="2" id="KW-1185">Reference proteome</keyword>
<comment type="caution">
    <text evidence="1">The sequence shown here is derived from an EMBL/GenBank/DDBJ whole genome shotgun (WGS) entry which is preliminary data.</text>
</comment>
<reference evidence="1" key="1">
    <citation type="submission" date="2021-06" db="EMBL/GenBank/DDBJ databases">
        <authorList>
            <person name="Kallberg Y."/>
            <person name="Tangrot J."/>
            <person name="Rosling A."/>
        </authorList>
    </citation>
    <scope>NUCLEOTIDE SEQUENCE</scope>
    <source>
        <strain evidence="1">IL203A</strain>
    </source>
</reference>
<dbReference type="EMBL" id="CAJVPU010003852">
    <property type="protein sequence ID" value="CAG8524265.1"/>
    <property type="molecule type" value="Genomic_DNA"/>
</dbReference>
<organism evidence="1 2">
    <name type="scientific">Dentiscutata heterogama</name>
    <dbReference type="NCBI Taxonomy" id="1316150"/>
    <lineage>
        <taxon>Eukaryota</taxon>
        <taxon>Fungi</taxon>
        <taxon>Fungi incertae sedis</taxon>
        <taxon>Mucoromycota</taxon>
        <taxon>Glomeromycotina</taxon>
        <taxon>Glomeromycetes</taxon>
        <taxon>Diversisporales</taxon>
        <taxon>Gigasporaceae</taxon>
        <taxon>Dentiscutata</taxon>
    </lineage>
</organism>
<evidence type="ECO:0000313" key="2">
    <source>
        <dbReference type="Proteomes" id="UP000789702"/>
    </source>
</evidence>
<feature type="non-terminal residue" evidence="1">
    <location>
        <position position="43"/>
    </location>
</feature>
<protein>
    <submittedName>
        <fullName evidence="1">13141_t:CDS:1</fullName>
    </submittedName>
</protein>
<dbReference type="Proteomes" id="UP000789702">
    <property type="component" value="Unassembled WGS sequence"/>
</dbReference>
<sequence length="43" mass="5003">MTTLTYTTVDTIDLDTFYNQFPNCLRIWIHENNPNTAKPTPSN</sequence>
<proteinExistence type="predicted"/>
<evidence type="ECO:0000313" key="1">
    <source>
        <dbReference type="EMBL" id="CAG8524265.1"/>
    </source>
</evidence>